<dbReference type="InterPro" id="IPR023324">
    <property type="entry name" value="BH2638-like_sf"/>
</dbReference>
<keyword evidence="2" id="KW-1185">Reference proteome</keyword>
<dbReference type="Pfam" id="PF05256">
    <property type="entry name" value="UPF0223"/>
    <property type="match status" value="1"/>
</dbReference>
<dbReference type="AlphaFoldDB" id="A0A0R2CLM8"/>
<name>A0A0R2CLM8_9LACO</name>
<sequence length="98" mass="11969">MKIMKKEETISYPLMNEWTVPEIIDVIKFYQAVDQLYERKIERSDFLKKYQQFLKIVPQKSLQKQLDRRYLAQSGESLYRAVKFVQESQGKYLHYVKR</sequence>
<reference evidence="1 2" key="1">
    <citation type="journal article" date="2015" name="Genome Announc.">
        <title>Expanding the biotechnology potential of lactobacilli through comparative genomics of 213 strains and associated genera.</title>
        <authorList>
            <person name="Sun Z."/>
            <person name="Harris H.M."/>
            <person name="McCann A."/>
            <person name="Guo C."/>
            <person name="Argimon S."/>
            <person name="Zhang W."/>
            <person name="Yang X."/>
            <person name="Jeffery I.B."/>
            <person name="Cooney J.C."/>
            <person name="Kagawa T.F."/>
            <person name="Liu W."/>
            <person name="Song Y."/>
            <person name="Salvetti E."/>
            <person name="Wrobel A."/>
            <person name="Rasinkangas P."/>
            <person name="Parkhill J."/>
            <person name="Rea M.C."/>
            <person name="O'Sullivan O."/>
            <person name="Ritari J."/>
            <person name="Douillard F.P."/>
            <person name="Paul Ross R."/>
            <person name="Yang R."/>
            <person name="Briner A.E."/>
            <person name="Felis G.E."/>
            <person name="de Vos W.M."/>
            <person name="Barrangou R."/>
            <person name="Klaenhammer T.R."/>
            <person name="Caufield P.W."/>
            <person name="Cui Y."/>
            <person name="Zhang H."/>
            <person name="O'Toole P.W."/>
        </authorList>
    </citation>
    <scope>NUCLEOTIDE SEQUENCE [LARGE SCALE GENOMIC DNA]</scope>
    <source>
        <strain evidence="1 2">DSM 20605</strain>
    </source>
</reference>
<organism evidence="1 2">
    <name type="scientific">Liquorilactobacillus vini DSM 20605</name>
    <dbReference type="NCBI Taxonomy" id="1133569"/>
    <lineage>
        <taxon>Bacteria</taxon>
        <taxon>Bacillati</taxon>
        <taxon>Bacillota</taxon>
        <taxon>Bacilli</taxon>
        <taxon>Lactobacillales</taxon>
        <taxon>Lactobacillaceae</taxon>
        <taxon>Liquorilactobacillus</taxon>
    </lineage>
</organism>
<dbReference type="eggNOG" id="COG4476">
    <property type="taxonomic scope" value="Bacteria"/>
</dbReference>
<evidence type="ECO:0000313" key="1">
    <source>
        <dbReference type="EMBL" id="KRM89180.1"/>
    </source>
</evidence>
<proteinExistence type="predicted"/>
<gene>
    <name evidence="1" type="ORF">FD21_GL000107</name>
</gene>
<accession>A0A0R2CLM8</accession>
<dbReference type="SUPFAM" id="SSF158504">
    <property type="entry name" value="BH2638-like"/>
    <property type="match status" value="1"/>
</dbReference>
<evidence type="ECO:0000313" key="2">
    <source>
        <dbReference type="Proteomes" id="UP000051576"/>
    </source>
</evidence>
<dbReference type="Proteomes" id="UP000051576">
    <property type="component" value="Unassembled WGS sequence"/>
</dbReference>
<dbReference type="Gene3D" id="1.10.220.80">
    <property type="entry name" value="BH2638-like"/>
    <property type="match status" value="1"/>
</dbReference>
<comment type="caution">
    <text evidence="1">The sequence shown here is derived from an EMBL/GenBank/DDBJ whole genome shotgun (WGS) entry which is preliminary data.</text>
</comment>
<protein>
    <submittedName>
        <fullName evidence="1">Uncharacterized protein</fullName>
    </submittedName>
</protein>
<dbReference type="InterPro" id="IPR007920">
    <property type="entry name" value="UPF0223"/>
</dbReference>
<dbReference type="PATRIC" id="fig|1133569.4.peg.106"/>
<dbReference type="STRING" id="1133569.FD21_GL000107"/>
<dbReference type="EMBL" id="AYYX01000010">
    <property type="protein sequence ID" value="KRM89180.1"/>
    <property type="molecule type" value="Genomic_DNA"/>
</dbReference>